<evidence type="ECO:0000313" key="2">
    <source>
        <dbReference type="EMBL" id="CZT09129.1"/>
    </source>
</evidence>
<keyword evidence="1" id="KW-0732">Signal</keyword>
<evidence type="ECO:0008006" key="4">
    <source>
        <dbReference type="Google" id="ProtNLM"/>
    </source>
</evidence>
<feature type="chain" id="PRO_5009447110" description="Invertebrate defensins family profile domain-containing protein" evidence="1">
    <location>
        <begin position="21"/>
        <end position="59"/>
    </location>
</feature>
<dbReference type="AlphaFoldDB" id="A0A1E1LHC1"/>
<name>A0A1E1LHC1_9HELO</name>
<evidence type="ECO:0000256" key="1">
    <source>
        <dbReference type="SAM" id="SignalP"/>
    </source>
</evidence>
<organism evidence="2 3">
    <name type="scientific">Rhynchosporium agropyri</name>
    <dbReference type="NCBI Taxonomy" id="914238"/>
    <lineage>
        <taxon>Eukaryota</taxon>
        <taxon>Fungi</taxon>
        <taxon>Dikarya</taxon>
        <taxon>Ascomycota</taxon>
        <taxon>Pezizomycotina</taxon>
        <taxon>Leotiomycetes</taxon>
        <taxon>Helotiales</taxon>
        <taxon>Ploettnerulaceae</taxon>
        <taxon>Rhynchosporium</taxon>
    </lineage>
</organism>
<gene>
    <name evidence="2" type="ORF">RAG0_13986</name>
</gene>
<dbReference type="EMBL" id="FJUX01000111">
    <property type="protein sequence ID" value="CZT09129.1"/>
    <property type="molecule type" value="Genomic_DNA"/>
</dbReference>
<reference evidence="3" key="1">
    <citation type="submission" date="2016-03" db="EMBL/GenBank/DDBJ databases">
        <authorList>
            <person name="Guldener U."/>
        </authorList>
    </citation>
    <scope>NUCLEOTIDE SEQUENCE [LARGE SCALE GENOMIC DNA]</scope>
    <source>
        <strain evidence="3">04CH-RAC-A.6.1</strain>
    </source>
</reference>
<proteinExistence type="predicted"/>
<accession>A0A1E1LHC1</accession>
<feature type="signal peptide" evidence="1">
    <location>
        <begin position="1"/>
        <end position="20"/>
    </location>
</feature>
<protein>
    <recommendedName>
        <fullName evidence="4">Invertebrate defensins family profile domain-containing protein</fullName>
    </recommendedName>
</protein>
<sequence length="59" mass="6118">MKVATLLSIVLMAVGATANALPKGLSARDCDESDCMLGCYSKTGKRTGTCNENTGKCDC</sequence>
<dbReference type="Proteomes" id="UP000178912">
    <property type="component" value="Unassembled WGS sequence"/>
</dbReference>
<evidence type="ECO:0000313" key="3">
    <source>
        <dbReference type="Proteomes" id="UP000178912"/>
    </source>
</evidence>
<keyword evidence="3" id="KW-1185">Reference proteome</keyword>